<gene>
    <name evidence="16" type="primary">motA</name>
    <name evidence="16" type="ORF">CARN6_1603</name>
</gene>
<keyword evidence="8" id="KW-0283">Flagellar rotation</keyword>
<name>E6QLP3_9ZZZZ</name>
<organism evidence="16">
    <name type="scientific">mine drainage metagenome</name>
    <dbReference type="NCBI Taxonomy" id="410659"/>
    <lineage>
        <taxon>unclassified sequences</taxon>
        <taxon>metagenomes</taxon>
        <taxon>ecological metagenomes</taxon>
    </lineage>
</organism>
<evidence type="ECO:0000256" key="4">
    <source>
        <dbReference type="ARBA" id="ARBA00022475"/>
    </source>
</evidence>
<evidence type="ECO:0000256" key="1">
    <source>
        <dbReference type="ARBA" id="ARBA00004429"/>
    </source>
</evidence>
<keyword evidence="7 13" id="KW-0812">Transmembrane</keyword>
<reference evidence="16" key="1">
    <citation type="submission" date="2009-10" db="EMBL/GenBank/DDBJ databases">
        <title>Diversity of trophic interactions inside an arsenic-rich microbial ecosystem.</title>
        <authorList>
            <person name="Bertin P.N."/>
            <person name="Heinrich-Salmeron A."/>
            <person name="Pelletier E."/>
            <person name="Goulhen-Chollet F."/>
            <person name="Arsene-Ploetze F."/>
            <person name="Gallien S."/>
            <person name="Calteau A."/>
            <person name="Vallenet D."/>
            <person name="Casiot C."/>
            <person name="Chane-Woon-Ming B."/>
            <person name="Giloteaux L."/>
            <person name="Barakat M."/>
            <person name="Bonnefoy V."/>
            <person name="Bruneel O."/>
            <person name="Chandler M."/>
            <person name="Cleiss J."/>
            <person name="Duran R."/>
            <person name="Elbaz-Poulichet F."/>
            <person name="Fonknechten N."/>
            <person name="Lauga B."/>
            <person name="Mornico D."/>
            <person name="Ortet P."/>
            <person name="Schaeffer C."/>
            <person name="Siguier P."/>
            <person name="Alexander Thil Smith A."/>
            <person name="Van Dorsselaer A."/>
            <person name="Weissenbach J."/>
            <person name="Medigue C."/>
            <person name="Le Paslier D."/>
        </authorList>
    </citation>
    <scope>NUCLEOTIDE SEQUENCE</scope>
</reference>
<evidence type="ECO:0000259" key="14">
    <source>
        <dbReference type="Pfam" id="PF01618"/>
    </source>
</evidence>
<dbReference type="GO" id="GO:0071978">
    <property type="term" value="P:bacterial-type flagellum-dependent swarming motility"/>
    <property type="evidence" value="ECO:0007669"/>
    <property type="project" value="InterPro"/>
</dbReference>
<feature type="transmembrane region" description="Helical" evidence="13">
    <location>
        <begin position="203"/>
        <end position="225"/>
    </location>
</feature>
<dbReference type="InterPro" id="IPR002898">
    <property type="entry name" value="MotA_ExbB_proton_chnl"/>
</dbReference>
<dbReference type="InterPro" id="IPR046786">
    <property type="entry name" value="MotA_N"/>
</dbReference>
<evidence type="ECO:0000256" key="7">
    <source>
        <dbReference type="ARBA" id="ARBA00022692"/>
    </source>
</evidence>
<dbReference type="PROSITE" id="PS01307">
    <property type="entry name" value="MOTA"/>
    <property type="match status" value="1"/>
</dbReference>
<evidence type="ECO:0000256" key="3">
    <source>
        <dbReference type="ARBA" id="ARBA00022448"/>
    </source>
</evidence>
<evidence type="ECO:0000256" key="11">
    <source>
        <dbReference type="ARBA" id="ARBA00023065"/>
    </source>
</evidence>
<keyword evidence="9" id="KW-0375">Hydrogen ion transport</keyword>
<comment type="similarity">
    <text evidence="2">Belongs to the MotA family.</text>
</comment>
<keyword evidence="4" id="KW-1003">Cell membrane</keyword>
<evidence type="ECO:0000256" key="12">
    <source>
        <dbReference type="ARBA" id="ARBA00023136"/>
    </source>
</evidence>
<dbReference type="EMBL" id="CABQ01000189">
    <property type="protein sequence ID" value="CBI08164.1"/>
    <property type="molecule type" value="Genomic_DNA"/>
</dbReference>
<comment type="subcellular location">
    <subcellularLocation>
        <location evidence="1">Cell inner membrane</location>
        <topology evidence="1">Multi-pass membrane protein</topology>
    </subcellularLocation>
</comment>
<protein>
    <submittedName>
        <fullName evidence="16">Chemotaxis protein MotA (Motility protein A)</fullName>
    </submittedName>
</protein>
<feature type="domain" description="MotA/TolQ/ExbB proton channel" evidence="14">
    <location>
        <begin position="124"/>
        <end position="216"/>
    </location>
</feature>
<dbReference type="InterPro" id="IPR047055">
    <property type="entry name" value="MotA-like"/>
</dbReference>
<keyword evidence="6" id="KW-0997">Cell inner membrane</keyword>
<keyword evidence="11" id="KW-0406">Ion transport</keyword>
<proteinExistence type="inferred from homology"/>
<dbReference type="GO" id="GO:0005886">
    <property type="term" value="C:plasma membrane"/>
    <property type="evidence" value="ECO:0007669"/>
    <property type="project" value="UniProtKB-SubCell"/>
</dbReference>
<evidence type="ECO:0000259" key="15">
    <source>
        <dbReference type="Pfam" id="PF20560"/>
    </source>
</evidence>
<feature type="domain" description="Motility protein A N-terminal" evidence="15">
    <location>
        <begin position="4"/>
        <end position="93"/>
    </location>
</feature>
<feature type="transmembrane region" description="Helical" evidence="13">
    <location>
        <begin position="27"/>
        <end position="48"/>
    </location>
</feature>
<feature type="transmembrane region" description="Helical" evidence="13">
    <location>
        <begin position="171"/>
        <end position="191"/>
    </location>
</feature>
<evidence type="ECO:0000256" key="10">
    <source>
        <dbReference type="ARBA" id="ARBA00022989"/>
    </source>
</evidence>
<dbReference type="GO" id="GO:0006935">
    <property type="term" value="P:chemotaxis"/>
    <property type="evidence" value="ECO:0007669"/>
    <property type="project" value="UniProtKB-KW"/>
</dbReference>
<keyword evidence="5" id="KW-0145">Chemotaxis</keyword>
<keyword evidence="3" id="KW-0813">Transport</keyword>
<evidence type="ECO:0000256" key="5">
    <source>
        <dbReference type="ARBA" id="ARBA00022500"/>
    </source>
</evidence>
<sequence length="293" mass="31222">MFAIVGIVVVLGAIVSGYLMEKGNLLVLVQPAELIIIGGAALGTLLIANPTHILKGILGQATGVLKPSAFDKKRYLNTLKMMYEFLNKVRKEGLLSVEMDVEKPKESALFKKYPEFLKDHHLMDFVCDTLRMAITGGVEPFDMDQMMELDMEVHHHEMVAPISALSTVADALPGLGIVAAVLGVVITMGSIGGPPEEVGRKVASALVGTFLGILLCYGVVGPLAANMTKGADAHNEFLHVLRVLLLAFLKGNAPMIALEIARRAIPAHVRPSFDEMEKTCKGAPATATTAAAA</sequence>
<evidence type="ECO:0000256" key="9">
    <source>
        <dbReference type="ARBA" id="ARBA00022781"/>
    </source>
</evidence>
<dbReference type="PANTHER" id="PTHR30433">
    <property type="entry name" value="CHEMOTAXIS PROTEIN MOTA"/>
    <property type="match status" value="1"/>
</dbReference>
<keyword evidence="12 13" id="KW-0472">Membrane</keyword>
<dbReference type="InterPro" id="IPR022522">
    <property type="entry name" value="Flagellar_motor_stator_MotA"/>
</dbReference>
<keyword evidence="10 13" id="KW-1133">Transmembrane helix</keyword>
<evidence type="ECO:0000256" key="6">
    <source>
        <dbReference type="ARBA" id="ARBA00022519"/>
    </source>
</evidence>
<dbReference type="Pfam" id="PF01618">
    <property type="entry name" value="MotA_ExbB"/>
    <property type="match status" value="1"/>
</dbReference>
<dbReference type="NCBIfam" id="TIGR03818">
    <property type="entry name" value="MotA1"/>
    <property type="match status" value="1"/>
</dbReference>
<evidence type="ECO:0000256" key="13">
    <source>
        <dbReference type="SAM" id="Phobius"/>
    </source>
</evidence>
<dbReference type="Pfam" id="PF20560">
    <property type="entry name" value="MotA_N"/>
    <property type="match status" value="1"/>
</dbReference>
<dbReference type="AlphaFoldDB" id="E6QLP3"/>
<evidence type="ECO:0000256" key="8">
    <source>
        <dbReference type="ARBA" id="ARBA00022779"/>
    </source>
</evidence>
<dbReference type="PANTHER" id="PTHR30433:SF4">
    <property type="entry name" value="MOTILITY PROTEIN A"/>
    <property type="match status" value="1"/>
</dbReference>
<accession>E6QLP3</accession>
<dbReference type="GO" id="GO:1902600">
    <property type="term" value="P:proton transmembrane transport"/>
    <property type="evidence" value="ECO:0007669"/>
    <property type="project" value="UniProtKB-KW"/>
</dbReference>
<dbReference type="InterPro" id="IPR000540">
    <property type="entry name" value="Flag_MotA_CS"/>
</dbReference>
<evidence type="ECO:0000313" key="16">
    <source>
        <dbReference type="EMBL" id="CBI08164.1"/>
    </source>
</evidence>
<evidence type="ECO:0000256" key="2">
    <source>
        <dbReference type="ARBA" id="ARBA00008038"/>
    </source>
</evidence>
<comment type="caution">
    <text evidence="16">The sequence shown here is derived from an EMBL/GenBank/DDBJ whole genome shotgun (WGS) entry which is preliminary data.</text>
</comment>